<accession>A0A194Q5F8</accession>
<evidence type="ECO:0000259" key="9">
    <source>
        <dbReference type="Pfam" id="PF04083"/>
    </source>
</evidence>
<protein>
    <submittedName>
        <fullName evidence="10">Lipase 3</fullName>
    </submittedName>
</protein>
<keyword evidence="8" id="KW-0472">Membrane</keyword>
<dbReference type="InterPro" id="IPR006693">
    <property type="entry name" value="AB_hydrolase_lipase"/>
</dbReference>
<reference evidence="10 11" key="1">
    <citation type="journal article" date="2015" name="Nat. Commun.">
        <title>Outbred genome sequencing and CRISPR/Cas9 gene editing in butterflies.</title>
        <authorList>
            <person name="Li X."/>
            <person name="Fan D."/>
            <person name="Zhang W."/>
            <person name="Liu G."/>
            <person name="Zhang L."/>
            <person name="Zhao L."/>
            <person name="Fang X."/>
            <person name="Chen L."/>
            <person name="Dong Y."/>
            <person name="Chen Y."/>
            <person name="Ding Y."/>
            <person name="Zhao R."/>
            <person name="Feng M."/>
            <person name="Zhu Y."/>
            <person name="Feng Y."/>
            <person name="Jiang X."/>
            <person name="Zhu D."/>
            <person name="Xiang H."/>
            <person name="Feng X."/>
            <person name="Li S."/>
            <person name="Wang J."/>
            <person name="Zhang G."/>
            <person name="Kronforst M.R."/>
            <person name="Wang W."/>
        </authorList>
    </citation>
    <scope>NUCLEOTIDE SEQUENCE [LARGE SCALE GENOMIC DNA]</scope>
    <source>
        <strain evidence="10">Ya'a_city_454_Px</strain>
        <tissue evidence="10">Whole body</tissue>
    </source>
</reference>
<keyword evidence="11" id="KW-1185">Reference proteome</keyword>
<dbReference type="Proteomes" id="UP000053268">
    <property type="component" value="Unassembled WGS sequence"/>
</dbReference>
<feature type="domain" description="Partial AB-hydrolase lipase" evidence="9">
    <location>
        <begin position="209"/>
        <end position="263"/>
    </location>
</feature>
<evidence type="ECO:0000256" key="8">
    <source>
        <dbReference type="SAM" id="Phobius"/>
    </source>
</evidence>
<dbReference type="GO" id="GO:0016042">
    <property type="term" value="P:lipid catabolic process"/>
    <property type="evidence" value="ECO:0007669"/>
    <property type="project" value="UniProtKB-KW"/>
</dbReference>
<dbReference type="Pfam" id="PF04083">
    <property type="entry name" value="Abhydro_lipase"/>
    <property type="match status" value="1"/>
</dbReference>
<dbReference type="SUPFAM" id="SSF53474">
    <property type="entry name" value="alpha/beta-Hydrolases"/>
    <property type="match status" value="1"/>
</dbReference>
<evidence type="ECO:0000256" key="4">
    <source>
        <dbReference type="ARBA" id="ARBA00022963"/>
    </source>
</evidence>
<evidence type="ECO:0000256" key="6">
    <source>
        <dbReference type="ARBA" id="ARBA00023180"/>
    </source>
</evidence>
<keyword evidence="2" id="KW-0732">Signal</keyword>
<dbReference type="STRING" id="66420.A0A194Q5F8"/>
<name>A0A194Q5F8_PAPXU</name>
<comment type="similarity">
    <text evidence="1">Belongs to the AB hydrolase superfamily. Lipase family.</text>
</comment>
<evidence type="ECO:0000313" key="11">
    <source>
        <dbReference type="Proteomes" id="UP000053268"/>
    </source>
</evidence>
<sequence>MTVAPSKLYDSLIMVRTTDATKDNAITNTWKIRYHILYLYIRRRLVTLAMSNAVATKSCTCSIPATDSMMTLPTLRYSISMFPTSIRSNKALKTMMGITADIAINTNDFLSNRHCGHGGFSVLSRVGQTASTVRRQFALSRALRLVPGHVSSIAFMSAATERRQVYKDVCLITMWWALCVIATVAGVAALPTENVTSRNVYVTIKNILAEGYRAEAHDVITEDEYILEVHRIPYRKNEDSGDANRPIVLFMHGLLGASNSFTIYGSEYSMGYHLADAGYDVWLGNARGTKNSRRHLKLDADDNTEKLQFFDFTFEDIGRYDVAAIVNYILNHTKQDALHFIGHSQGATNFLVLASMRPEFNRKFISAHLLGPVGYQSHFPNQQLLKFSRLTDMIYSVGVSLGYVELYPPNSTVALDINTTSICLNYLHSQNLCESLSDKIELTTSEVDVDLIGGGSIKQFAHYGQNIRDRAFRRWNYGIARNLQIYGWERPPPYDLKKITTKVTLHYTLNDKLVDTRDIFAMAHDLRHADIRKVPRDSFLHEEFVTAKDAKELVTVYIIDAIAKDHQNKMEDNSYEVSNEDDEDYEDESPSSSHSVESKWIKLIITFSLVVFCNI</sequence>
<feature type="region of interest" description="Disordered" evidence="7">
    <location>
        <begin position="570"/>
        <end position="593"/>
    </location>
</feature>
<keyword evidence="8" id="KW-1133">Transmembrane helix</keyword>
<dbReference type="Gene3D" id="3.40.50.1820">
    <property type="entry name" value="alpha/beta hydrolase"/>
    <property type="match status" value="1"/>
</dbReference>
<dbReference type="FunFam" id="3.40.50.1820:FF:000057">
    <property type="entry name" value="Lipase"/>
    <property type="match status" value="1"/>
</dbReference>
<dbReference type="EMBL" id="KQ459465">
    <property type="protein sequence ID" value="KPJ00245.1"/>
    <property type="molecule type" value="Genomic_DNA"/>
</dbReference>
<dbReference type="PANTHER" id="PTHR11005">
    <property type="entry name" value="LYSOSOMAL ACID LIPASE-RELATED"/>
    <property type="match status" value="1"/>
</dbReference>
<evidence type="ECO:0000256" key="3">
    <source>
        <dbReference type="ARBA" id="ARBA00022801"/>
    </source>
</evidence>
<keyword evidence="6" id="KW-0325">Glycoprotein</keyword>
<evidence type="ECO:0000256" key="1">
    <source>
        <dbReference type="ARBA" id="ARBA00010701"/>
    </source>
</evidence>
<proteinExistence type="inferred from homology"/>
<keyword evidence="3" id="KW-0378">Hydrolase</keyword>
<evidence type="ECO:0000256" key="5">
    <source>
        <dbReference type="ARBA" id="ARBA00023098"/>
    </source>
</evidence>
<feature type="compositionally biased region" description="Acidic residues" evidence="7">
    <location>
        <begin position="578"/>
        <end position="589"/>
    </location>
</feature>
<keyword evidence="5" id="KW-0443">Lipid metabolism</keyword>
<gene>
    <name evidence="10" type="ORF">RR46_02633</name>
</gene>
<evidence type="ECO:0000313" key="10">
    <source>
        <dbReference type="EMBL" id="KPJ00245.1"/>
    </source>
</evidence>
<keyword evidence="4" id="KW-0442">Lipid degradation</keyword>
<evidence type="ECO:0000256" key="2">
    <source>
        <dbReference type="ARBA" id="ARBA00022729"/>
    </source>
</evidence>
<feature type="transmembrane region" description="Helical" evidence="8">
    <location>
        <begin position="169"/>
        <end position="190"/>
    </location>
</feature>
<evidence type="ECO:0000256" key="7">
    <source>
        <dbReference type="SAM" id="MobiDB-lite"/>
    </source>
</evidence>
<dbReference type="GO" id="GO:0016787">
    <property type="term" value="F:hydrolase activity"/>
    <property type="evidence" value="ECO:0007669"/>
    <property type="project" value="UniProtKB-KW"/>
</dbReference>
<keyword evidence="8" id="KW-0812">Transmembrane</keyword>
<dbReference type="InterPro" id="IPR029058">
    <property type="entry name" value="AB_hydrolase_fold"/>
</dbReference>
<dbReference type="AlphaFoldDB" id="A0A194Q5F8"/>
<organism evidence="10 11">
    <name type="scientific">Papilio xuthus</name>
    <name type="common">Asian swallowtail butterfly</name>
    <dbReference type="NCBI Taxonomy" id="66420"/>
    <lineage>
        <taxon>Eukaryota</taxon>
        <taxon>Metazoa</taxon>
        <taxon>Ecdysozoa</taxon>
        <taxon>Arthropoda</taxon>
        <taxon>Hexapoda</taxon>
        <taxon>Insecta</taxon>
        <taxon>Pterygota</taxon>
        <taxon>Neoptera</taxon>
        <taxon>Endopterygota</taxon>
        <taxon>Lepidoptera</taxon>
        <taxon>Glossata</taxon>
        <taxon>Ditrysia</taxon>
        <taxon>Papilionoidea</taxon>
        <taxon>Papilionidae</taxon>
        <taxon>Papilioninae</taxon>
        <taxon>Papilio</taxon>
    </lineage>
</organism>